<protein>
    <submittedName>
        <fullName evidence="1">Uncharacterized protein</fullName>
    </submittedName>
</protein>
<name>A0A0E9RIY3_ANGAN</name>
<organism evidence="1">
    <name type="scientific">Anguilla anguilla</name>
    <name type="common">European freshwater eel</name>
    <name type="synonym">Muraena anguilla</name>
    <dbReference type="NCBI Taxonomy" id="7936"/>
    <lineage>
        <taxon>Eukaryota</taxon>
        <taxon>Metazoa</taxon>
        <taxon>Chordata</taxon>
        <taxon>Craniata</taxon>
        <taxon>Vertebrata</taxon>
        <taxon>Euteleostomi</taxon>
        <taxon>Actinopterygii</taxon>
        <taxon>Neopterygii</taxon>
        <taxon>Teleostei</taxon>
        <taxon>Anguilliformes</taxon>
        <taxon>Anguillidae</taxon>
        <taxon>Anguilla</taxon>
    </lineage>
</organism>
<reference evidence="1" key="1">
    <citation type="submission" date="2014-11" db="EMBL/GenBank/DDBJ databases">
        <authorList>
            <person name="Amaro Gonzalez C."/>
        </authorList>
    </citation>
    <scope>NUCLEOTIDE SEQUENCE</scope>
</reference>
<sequence>MNTKLKYTGNHFLFHGIYMCICSNILQKQLKITKNTFSLWLP</sequence>
<accession>A0A0E9RIY3</accession>
<dbReference type="AlphaFoldDB" id="A0A0E9RIY3"/>
<proteinExistence type="predicted"/>
<evidence type="ECO:0000313" key="1">
    <source>
        <dbReference type="EMBL" id="JAH28742.1"/>
    </source>
</evidence>
<dbReference type="EMBL" id="GBXM01079835">
    <property type="protein sequence ID" value="JAH28742.1"/>
    <property type="molecule type" value="Transcribed_RNA"/>
</dbReference>
<reference evidence="1" key="2">
    <citation type="journal article" date="2015" name="Fish Shellfish Immunol.">
        <title>Early steps in the European eel (Anguilla anguilla)-Vibrio vulnificus interaction in the gills: Role of the RtxA13 toxin.</title>
        <authorList>
            <person name="Callol A."/>
            <person name="Pajuelo D."/>
            <person name="Ebbesson L."/>
            <person name="Teles M."/>
            <person name="MacKenzie S."/>
            <person name="Amaro C."/>
        </authorList>
    </citation>
    <scope>NUCLEOTIDE SEQUENCE</scope>
</reference>